<evidence type="ECO:0000256" key="2">
    <source>
        <dbReference type="SAM" id="MobiDB-lite"/>
    </source>
</evidence>
<dbReference type="GO" id="GO:0004777">
    <property type="term" value="F:succinate-semialdehyde dehydrogenase (NAD+) activity"/>
    <property type="evidence" value="ECO:0007669"/>
    <property type="project" value="TreeGrafter"/>
</dbReference>
<dbReference type="PANTHER" id="PTHR43353:SF5">
    <property type="entry name" value="SUCCINATE-SEMIALDEHYDE DEHYDROGENASE, MITOCHONDRIAL"/>
    <property type="match status" value="1"/>
</dbReference>
<feature type="domain" description="Aldehyde dehydrogenase" evidence="3">
    <location>
        <begin position="27"/>
        <end position="472"/>
    </location>
</feature>
<evidence type="ECO:0000259" key="3">
    <source>
        <dbReference type="Pfam" id="PF00171"/>
    </source>
</evidence>
<dbReference type="InterPro" id="IPR015590">
    <property type="entry name" value="Aldehyde_DH_dom"/>
</dbReference>
<dbReference type="InterPro" id="IPR016162">
    <property type="entry name" value="Ald_DH_N"/>
</dbReference>
<dbReference type="RefSeq" id="WP_066495778.1">
    <property type="nucleotide sequence ID" value="NZ_BJMO01000101.1"/>
</dbReference>
<accession>A0A126ZWN4</accession>
<evidence type="ECO:0000256" key="1">
    <source>
        <dbReference type="ARBA" id="ARBA00023002"/>
    </source>
</evidence>
<organism evidence="4 5">
    <name type="scientific">Sinomonas atrocyanea</name>
    <dbReference type="NCBI Taxonomy" id="37927"/>
    <lineage>
        <taxon>Bacteria</taxon>
        <taxon>Bacillati</taxon>
        <taxon>Actinomycetota</taxon>
        <taxon>Actinomycetes</taxon>
        <taxon>Micrococcales</taxon>
        <taxon>Micrococcaceae</taxon>
        <taxon>Sinomonas</taxon>
    </lineage>
</organism>
<dbReference type="Gene3D" id="3.40.605.10">
    <property type="entry name" value="Aldehyde Dehydrogenase, Chain A, domain 1"/>
    <property type="match status" value="1"/>
</dbReference>
<name>A0A126ZWN4_9MICC</name>
<feature type="region of interest" description="Disordered" evidence="2">
    <location>
        <begin position="14"/>
        <end position="33"/>
    </location>
</feature>
<dbReference type="OrthoDB" id="6882680at2"/>
<dbReference type="Gene3D" id="3.40.309.10">
    <property type="entry name" value="Aldehyde Dehydrogenase, Chain A, domain 2"/>
    <property type="match status" value="1"/>
</dbReference>
<evidence type="ECO:0000313" key="4">
    <source>
        <dbReference type="EMBL" id="AMM31588.1"/>
    </source>
</evidence>
<gene>
    <name evidence="4" type="ORF">SA2016_0900</name>
</gene>
<keyword evidence="1" id="KW-0560">Oxidoreductase</keyword>
<dbReference type="PANTHER" id="PTHR43353">
    <property type="entry name" value="SUCCINATE-SEMIALDEHYDE DEHYDROGENASE, MITOCHONDRIAL"/>
    <property type="match status" value="1"/>
</dbReference>
<sequence length="477" mass="49948">MTRPTTPITVPAARIAGQDHAGTSGPDIIDPATGTPIASTGFADKSLVGRAVGAADSIRADFSRMGARARAAALLAIAREIRAQAGELAPWIAAETGKRISEAQGEVEFTAKYFDWFAEGAADLDRATLRRDATREFHVSRRAAGVSAALATWNFPLSIPGRKIAPAIAAGSPVVLKPSELAPVSSYLLTKIAERHLPDGAVAFVLGDGELVTNALLDDPRVTHASFTGSTAVGHVIAARAAATLTRVTLELGGRAPFIIAHDADRERAVANLMIAKFRNNGASCIAANNVFIHESLYDDVVADLAEQISALTVGDPFDEATDLGPAIAARFAERLNGLTSKAEESGDRVVMGKRGPATGTYATPALIEVDKSAGLWDQEIFGPVMPVQKFTDEAAIVNEVNSWRYGLAGYVCSQDVARAEGLAEAMNIGIVGINNGAPNTPEVPFGGFGESGIGREGSMSGIHAFMEEQTITIQHA</sequence>
<dbReference type="InterPro" id="IPR050740">
    <property type="entry name" value="Aldehyde_DH_Superfamily"/>
</dbReference>
<dbReference type="EMBL" id="CP014518">
    <property type="protein sequence ID" value="AMM31588.1"/>
    <property type="molecule type" value="Genomic_DNA"/>
</dbReference>
<reference evidence="4 5" key="1">
    <citation type="submission" date="2016-02" db="EMBL/GenBank/DDBJ databases">
        <title>Complete genome of Sinomonas atrocyanea KCTC 3377.</title>
        <authorList>
            <person name="Kim K.M."/>
        </authorList>
    </citation>
    <scope>NUCLEOTIDE SEQUENCE [LARGE SCALE GENOMIC DNA]</scope>
    <source>
        <strain evidence="4 5">KCTC 3377</strain>
    </source>
</reference>
<proteinExistence type="predicted"/>
<dbReference type="GO" id="GO:0009450">
    <property type="term" value="P:gamma-aminobutyric acid catabolic process"/>
    <property type="evidence" value="ECO:0007669"/>
    <property type="project" value="TreeGrafter"/>
</dbReference>
<evidence type="ECO:0000313" key="5">
    <source>
        <dbReference type="Proteomes" id="UP000070134"/>
    </source>
</evidence>
<dbReference type="Proteomes" id="UP000070134">
    <property type="component" value="Chromosome"/>
</dbReference>
<dbReference type="STRING" id="37927.SA2016_0900"/>
<dbReference type="PATRIC" id="fig|37927.3.peg.930"/>
<dbReference type="InterPro" id="IPR016163">
    <property type="entry name" value="Ald_DH_C"/>
</dbReference>
<dbReference type="InterPro" id="IPR016161">
    <property type="entry name" value="Ald_DH/histidinol_DH"/>
</dbReference>
<dbReference type="SUPFAM" id="SSF53720">
    <property type="entry name" value="ALDH-like"/>
    <property type="match status" value="1"/>
</dbReference>
<dbReference type="AlphaFoldDB" id="A0A126ZWN4"/>
<keyword evidence="5" id="KW-1185">Reference proteome</keyword>
<dbReference type="Pfam" id="PF00171">
    <property type="entry name" value="Aldedh"/>
    <property type="match status" value="1"/>
</dbReference>
<protein>
    <submittedName>
        <fullName evidence="4">Succinate-semialdehyde dehdyrogenase</fullName>
    </submittedName>
</protein>
<dbReference type="KEGG" id="satk:SA2016_0900"/>